<dbReference type="InterPro" id="IPR051678">
    <property type="entry name" value="AGP_Transferase"/>
</dbReference>
<organism evidence="2 3">
    <name type="scientific">Sphingobium cyanobacteriorum</name>
    <dbReference type="NCBI Taxonomy" id="3063954"/>
    <lineage>
        <taxon>Bacteria</taxon>
        <taxon>Pseudomonadati</taxon>
        <taxon>Pseudomonadota</taxon>
        <taxon>Alphaproteobacteria</taxon>
        <taxon>Sphingomonadales</taxon>
        <taxon>Sphingomonadaceae</taxon>
        <taxon>Sphingobium</taxon>
    </lineage>
</organism>
<reference evidence="2" key="1">
    <citation type="submission" date="2023-07" db="EMBL/GenBank/DDBJ databases">
        <title>Bacterial whole genome sequence for Sphingobium sp. HBC34.</title>
        <authorList>
            <person name="Le V."/>
            <person name="Ko S.-R."/>
            <person name="Ahn C.-Y."/>
            <person name="Oh H.-M."/>
        </authorList>
    </citation>
    <scope>NUCLEOTIDE SEQUENCE</scope>
    <source>
        <strain evidence="2">HBC34</strain>
    </source>
</reference>
<keyword evidence="3" id="KW-1185">Reference proteome</keyword>
<dbReference type="Gene3D" id="3.90.1200.10">
    <property type="match status" value="1"/>
</dbReference>
<comment type="caution">
    <text evidence="2">The sequence shown here is derived from an EMBL/GenBank/DDBJ whole genome shotgun (WGS) entry which is preliminary data.</text>
</comment>
<dbReference type="Gene3D" id="3.30.200.20">
    <property type="entry name" value="Phosphorylase Kinase, domain 1"/>
    <property type="match status" value="1"/>
</dbReference>
<evidence type="ECO:0000259" key="1">
    <source>
        <dbReference type="Pfam" id="PF01636"/>
    </source>
</evidence>
<name>A0ABT8ZPA1_9SPHN</name>
<dbReference type="InterPro" id="IPR002575">
    <property type="entry name" value="Aminoglycoside_PTrfase"/>
</dbReference>
<proteinExistence type="predicted"/>
<dbReference type="InterPro" id="IPR041726">
    <property type="entry name" value="ACAD10_11_N"/>
</dbReference>
<dbReference type="EMBL" id="JAUQOM010000008">
    <property type="protein sequence ID" value="MDO7836311.1"/>
    <property type="molecule type" value="Genomic_DNA"/>
</dbReference>
<protein>
    <submittedName>
        <fullName evidence="2">Phosphotransferase family protein</fullName>
    </submittedName>
</protein>
<dbReference type="PANTHER" id="PTHR21310">
    <property type="entry name" value="AMINOGLYCOSIDE PHOSPHOTRANSFERASE-RELATED-RELATED"/>
    <property type="match status" value="1"/>
</dbReference>
<dbReference type="CDD" id="cd05154">
    <property type="entry name" value="ACAD10_11_N-like"/>
    <property type="match status" value="1"/>
</dbReference>
<dbReference type="RefSeq" id="WP_304536734.1">
    <property type="nucleotide sequence ID" value="NZ_JAUQOM010000008.1"/>
</dbReference>
<dbReference type="Pfam" id="PF01636">
    <property type="entry name" value="APH"/>
    <property type="match status" value="1"/>
</dbReference>
<evidence type="ECO:0000313" key="2">
    <source>
        <dbReference type="EMBL" id="MDO7836311.1"/>
    </source>
</evidence>
<dbReference type="Proteomes" id="UP001176471">
    <property type="component" value="Unassembled WGS sequence"/>
</dbReference>
<evidence type="ECO:0000313" key="3">
    <source>
        <dbReference type="Proteomes" id="UP001176471"/>
    </source>
</evidence>
<accession>A0ABT8ZPA1</accession>
<sequence>MAKQPATRPQLITILERWMVVSGLGEYQLKDVVPAEAGMSSETWLLAAIAPDGSNRDWVLRIQPRARQVYQDPSIARQFDVIRCLSQVPGLPVPAGVALEQDADILGAPFFLMERAPGKAPPDGYHTQGLLAEATPAQRESMWEQGVSLLARLHAVDVTPFDFLAWPDGPAGDGIAQELARWDAYLAWSGVPRLGIYDRALRWLDDHRPPAAGTGFAWGDARPCNILYADGKATALLDWETASIGTAETDLGWWLFYDRMMTDAIGLPRLDGLPDARATIALWEAASGRRAQAMEWHIVFAGYRFAMISERAIRMAIRTGHMPETMAGDGNPAICLLTELVRS</sequence>
<dbReference type="SUPFAM" id="SSF56112">
    <property type="entry name" value="Protein kinase-like (PK-like)"/>
    <property type="match status" value="1"/>
</dbReference>
<dbReference type="InterPro" id="IPR011009">
    <property type="entry name" value="Kinase-like_dom_sf"/>
</dbReference>
<gene>
    <name evidence="2" type="ORF">Q4610_14775</name>
</gene>
<feature type="domain" description="Aminoglycoside phosphotransferase" evidence="1">
    <location>
        <begin position="32"/>
        <end position="259"/>
    </location>
</feature>